<dbReference type="OrthoDB" id="3176171at2759"/>
<evidence type="ECO:0000259" key="7">
    <source>
        <dbReference type="PROSITE" id="PS50067"/>
    </source>
</evidence>
<dbReference type="PROSITE" id="PS50067">
    <property type="entry name" value="KINESIN_MOTOR_2"/>
    <property type="match status" value="1"/>
</dbReference>
<dbReference type="GO" id="GO:0005856">
    <property type="term" value="C:cytoskeleton"/>
    <property type="evidence" value="ECO:0007669"/>
    <property type="project" value="UniProtKB-SubCell"/>
</dbReference>
<accession>A0A3P6ZRC5</accession>
<dbReference type="AlphaFoldDB" id="A0A3P6ZRC5"/>
<name>A0A3P6ZRC5_HYMDI</name>
<sequence length="509" mass="59033">MFSDVVQSVLEGFNGTIFAYGQTGSGKTFTIQGKGDSSELHGLMPRAFHHIFEFINGSKVPQFLVRVSYLEIYKEELRDLLSKDSSKRLEIRENPICGPYVMDLTKVLVKSVKEIEKVMITGNKYRSVGSTDMNELNLRSHTIFIITVERCVVSVNFVIDSNGRSHIRFGKLNLVDLADSQCLRESHSGFCQDERRKEAIKINLGLMTFGKVICCLVEENSVHIPYRDSKLNPLGENVKTIMVANIGPSFYNYDETINTLRYASRAKNIKNMSKMKDDPKDSLLKQYREEIERFKQFLNSRNKLQIHPRYDDNRESQESSVNNDNLMAPEEAFQIEKQRILDGQNVITEENVRLLEELKNKEKRILDERVETAKLEARLQTIFPKLLGGCNAEKGIIALKNHMRIQDDALEQQKKCLSKQQEHENKMRQHIRAEADNVLALYEDFFALQKENIKKEVRNTQDVHIAERQKQIQLNQLILEKFVPPEVQKKIEDRAWFDEKNETWILKSL</sequence>
<feature type="binding site" evidence="5">
    <location>
        <begin position="21"/>
        <end position="28"/>
    </location>
    <ligand>
        <name>ATP</name>
        <dbReference type="ChEBI" id="CHEBI:30616"/>
    </ligand>
</feature>
<keyword evidence="4" id="KW-0206">Cytoskeleton</keyword>
<dbReference type="GO" id="GO:0007018">
    <property type="term" value="P:microtubule-based movement"/>
    <property type="evidence" value="ECO:0007669"/>
    <property type="project" value="InterPro"/>
</dbReference>
<evidence type="ECO:0000313" key="9">
    <source>
        <dbReference type="Proteomes" id="UP000274504"/>
    </source>
</evidence>
<dbReference type="Proteomes" id="UP000274504">
    <property type="component" value="Unassembled WGS sequence"/>
</dbReference>
<gene>
    <name evidence="8" type="ORF">HDID_LOCUS8077</name>
</gene>
<keyword evidence="6" id="KW-0175">Coiled coil</keyword>
<evidence type="ECO:0000256" key="4">
    <source>
        <dbReference type="ARBA" id="ARBA00023212"/>
    </source>
</evidence>
<feature type="domain" description="Kinesin motor" evidence="7">
    <location>
        <begin position="1"/>
        <end position="269"/>
    </location>
</feature>
<proteinExistence type="inferred from homology"/>
<comment type="similarity">
    <text evidence="5">Belongs to the TRAFAC class myosin-kinesin ATPase superfamily. Kinesin family.</text>
</comment>
<keyword evidence="3 5" id="KW-0067">ATP-binding</keyword>
<dbReference type="InterPro" id="IPR027640">
    <property type="entry name" value="Kinesin-like_fam"/>
</dbReference>
<dbReference type="GO" id="GO:0003777">
    <property type="term" value="F:microtubule motor activity"/>
    <property type="evidence" value="ECO:0007669"/>
    <property type="project" value="InterPro"/>
</dbReference>
<dbReference type="EMBL" id="UYSG01011022">
    <property type="protein sequence ID" value="VDL60395.1"/>
    <property type="molecule type" value="Genomic_DNA"/>
</dbReference>
<evidence type="ECO:0000256" key="5">
    <source>
        <dbReference type="PROSITE-ProRule" id="PRU00283"/>
    </source>
</evidence>
<comment type="subcellular location">
    <subcellularLocation>
        <location evidence="1">Cytoplasm</location>
        <location evidence="1">Cytoskeleton</location>
    </subcellularLocation>
</comment>
<dbReference type="SUPFAM" id="SSF52540">
    <property type="entry name" value="P-loop containing nucleoside triphosphate hydrolases"/>
    <property type="match status" value="1"/>
</dbReference>
<feature type="coiled-coil region" evidence="6">
    <location>
        <begin position="344"/>
        <end position="378"/>
    </location>
</feature>
<dbReference type="InterPro" id="IPR027417">
    <property type="entry name" value="P-loop_NTPase"/>
</dbReference>
<dbReference type="GO" id="GO:0005524">
    <property type="term" value="F:ATP binding"/>
    <property type="evidence" value="ECO:0007669"/>
    <property type="project" value="UniProtKB-UniRule"/>
</dbReference>
<evidence type="ECO:0000256" key="2">
    <source>
        <dbReference type="ARBA" id="ARBA00022741"/>
    </source>
</evidence>
<keyword evidence="5" id="KW-0505">Motor protein</keyword>
<dbReference type="PANTHER" id="PTHR47969">
    <property type="entry name" value="CHROMOSOME-ASSOCIATED KINESIN KIF4A-RELATED"/>
    <property type="match status" value="1"/>
</dbReference>
<evidence type="ECO:0000256" key="1">
    <source>
        <dbReference type="ARBA" id="ARBA00004245"/>
    </source>
</evidence>
<keyword evidence="2 5" id="KW-0547">Nucleotide-binding</keyword>
<reference evidence="8 9" key="1">
    <citation type="submission" date="2018-11" db="EMBL/GenBank/DDBJ databases">
        <authorList>
            <consortium name="Pathogen Informatics"/>
        </authorList>
    </citation>
    <scope>NUCLEOTIDE SEQUENCE [LARGE SCALE GENOMIC DNA]</scope>
</reference>
<evidence type="ECO:0000256" key="3">
    <source>
        <dbReference type="ARBA" id="ARBA00022840"/>
    </source>
</evidence>
<keyword evidence="4" id="KW-0963">Cytoplasm</keyword>
<dbReference type="SMART" id="SM00129">
    <property type="entry name" value="KISc"/>
    <property type="match status" value="1"/>
</dbReference>
<dbReference type="Gene3D" id="3.40.850.10">
    <property type="entry name" value="Kinesin motor domain"/>
    <property type="match status" value="1"/>
</dbReference>
<dbReference type="GO" id="GO:0008017">
    <property type="term" value="F:microtubule binding"/>
    <property type="evidence" value="ECO:0007669"/>
    <property type="project" value="InterPro"/>
</dbReference>
<dbReference type="InterPro" id="IPR036961">
    <property type="entry name" value="Kinesin_motor_dom_sf"/>
</dbReference>
<dbReference type="InterPro" id="IPR001752">
    <property type="entry name" value="Kinesin_motor_dom"/>
</dbReference>
<organism evidence="8 9">
    <name type="scientific">Hymenolepis diminuta</name>
    <name type="common">Rat tapeworm</name>
    <dbReference type="NCBI Taxonomy" id="6216"/>
    <lineage>
        <taxon>Eukaryota</taxon>
        <taxon>Metazoa</taxon>
        <taxon>Spiralia</taxon>
        <taxon>Lophotrochozoa</taxon>
        <taxon>Platyhelminthes</taxon>
        <taxon>Cestoda</taxon>
        <taxon>Eucestoda</taxon>
        <taxon>Cyclophyllidea</taxon>
        <taxon>Hymenolepididae</taxon>
        <taxon>Hymenolepis</taxon>
    </lineage>
</organism>
<evidence type="ECO:0000256" key="6">
    <source>
        <dbReference type="SAM" id="Coils"/>
    </source>
</evidence>
<dbReference type="PRINTS" id="PR00380">
    <property type="entry name" value="KINESINHEAVY"/>
</dbReference>
<evidence type="ECO:0000313" key="8">
    <source>
        <dbReference type="EMBL" id="VDL60395.1"/>
    </source>
</evidence>
<protein>
    <recommendedName>
        <fullName evidence="7">Kinesin motor domain-containing protein</fullName>
    </recommendedName>
</protein>
<dbReference type="Pfam" id="PF00225">
    <property type="entry name" value="Kinesin"/>
    <property type="match status" value="1"/>
</dbReference>